<sequence length="460" mass="52521">MSVKPSNRWINIVIFMSIFIVLAGCSSNKAAGHAEAKKQEKSRGQSGIGVESLVSDSEQERYAVHYPVFHVKEIDDRLKEYVSGELNRFKKENEQARARKESGPFELNIKYKVAYYSKQAAAVVLTEYIETGGMGKTSIRTFNADLKRKKMLDLDDLFVKNSDFLYRIANISYEQLKRKNPNADADLLREGTSPSEKNFSRFALLEDEIEFYFEKGQTGLEQSVKIEKDELKDILRDQYKSMTKNKTSQEKPKDKGAVPIPKEDIRVNPDDKVIALTFDDGPNPAPTNKILDALQKYDGHATFFVLGSRAQYYPETIKRMLKEGNEVGNHSWDHPLLTRLSKERAYKEINDTQTVIEKISGHFPTHLRPPYGGINDSVRGLTNLKIALWDVDPEDWKYKNKDYIVNHVMSRAGDGKVILMHDIYATSASAAEEIIKRLTKQGYKLVTVTQLEEIQKQRGH</sequence>
<evidence type="ECO:0000259" key="13">
    <source>
        <dbReference type="PROSITE" id="PS51677"/>
    </source>
</evidence>
<keyword evidence="10" id="KW-0862">Zinc</keyword>
<dbReference type="InterPro" id="IPR002509">
    <property type="entry name" value="NODB_dom"/>
</dbReference>
<dbReference type="EMBL" id="CP035232">
    <property type="protein sequence ID" value="QAT64138.1"/>
    <property type="molecule type" value="Genomic_DNA"/>
</dbReference>
<dbReference type="PANTHER" id="PTHR10587:SF133">
    <property type="entry name" value="CHITIN DEACETYLASE 1-RELATED"/>
    <property type="match status" value="1"/>
</dbReference>
<dbReference type="RefSeq" id="WP_046130479.1">
    <property type="nucleotide sequence ID" value="NZ_CP035232.1"/>
</dbReference>
<evidence type="ECO:0000256" key="8">
    <source>
        <dbReference type="PIRSR" id="PIRSR037479-1"/>
    </source>
</evidence>
<feature type="active site" description="Proton donor" evidence="8">
    <location>
        <position position="421"/>
    </location>
</feature>
<dbReference type="InterPro" id="IPR011330">
    <property type="entry name" value="Glyco_hydro/deAcase_b/a-brl"/>
</dbReference>
<evidence type="ECO:0000256" key="9">
    <source>
        <dbReference type="PIRSR" id="PIRSR037479-2"/>
    </source>
</evidence>
<name>A0AAJ4D189_9BACI</name>
<evidence type="ECO:0000256" key="2">
    <source>
        <dbReference type="ARBA" id="ARBA00022475"/>
    </source>
</evidence>
<evidence type="ECO:0000256" key="11">
    <source>
        <dbReference type="PIRSR" id="PIRSR037479-4"/>
    </source>
</evidence>
<dbReference type="SUPFAM" id="SSF88713">
    <property type="entry name" value="Glycoside hydrolase/deacetylase"/>
    <property type="match status" value="1"/>
</dbReference>
<dbReference type="Pfam" id="PF11738">
    <property type="entry name" value="DUF3298"/>
    <property type="match status" value="1"/>
</dbReference>
<dbReference type="AlphaFoldDB" id="A0AAJ4D189"/>
<keyword evidence="4 10" id="KW-0479">Metal-binding</keyword>
<dbReference type="PROSITE" id="PS51257">
    <property type="entry name" value="PROKAR_LIPOPROTEIN"/>
    <property type="match status" value="1"/>
</dbReference>
<feature type="site" description="Raises pKa of active site His" evidence="11">
    <location>
        <position position="395"/>
    </location>
</feature>
<dbReference type="GO" id="GO:0046872">
    <property type="term" value="F:metal ion binding"/>
    <property type="evidence" value="ECO:0007669"/>
    <property type="project" value="UniProtKB-KW"/>
</dbReference>
<keyword evidence="5" id="KW-0378">Hydrolase</keyword>
<dbReference type="InterPro" id="IPR017219">
    <property type="entry name" value="Peptidoglycan_deacetylase"/>
</dbReference>
<dbReference type="InterPro" id="IPR021729">
    <property type="entry name" value="DUF3298"/>
</dbReference>
<feature type="binding site" evidence="9">
    <location>
        <position position="371"/>
    </location>
    <ligand>
        <name>substrate</name>
    </ligand>
</feature>
<feature type="domain" description="NodB homology" evidence="13">
    <location>
        <begin position="272"/>
        <end position="446"/>
    </location>
</feature>
<evidence type="ECO:0000256" key="7">
    <source>
        <dbReference type="ARBA" id="ARBA00023136"/>
    </source>
</evidence>
<dbReference type="Gene3D" id="3.30.565.40">
    <property type="entry name" value="Fervidobacterium nodosum Rt17-B1 like"/>
    <property type="match status" value="1"/>
</dbReference>
<dbReference type="GeneID" id="82851813"/>
<proteinExistence type="predicted"/>
<evidence type="ECO:0000256" key="12">
    <source>
        <dbReference type="SAM" id="MobiDB-lite"/>
    </source>
</evidence>
<dbReference type="InterPro" id="IPR050248">
    <property type="entry name" value="Polysacc_deacetylase_ArnD"/>
</dbReference>
<dbReference type="PIRSF" id="PIRSF037479">
    <property type="entry name" value="PG_GlcNAc_deacetylase"/>
    <property type="match status" value="1"/>
</dbReference>
<evidence type="ECO:0000256" key="10">
    <source>
        <dbReference type="PIRSR" id="PIRSR037479-3"/>
    </source>
</evidence>
<gene>
    <name evidence="14" type="ORF">EQZ20_03865</name>
</gene>
<keyword evidence="3" id="KW-0812">Transmembrane</keyword>
<dbReference type="PANTHER" id="PTHR10587">
    <property type="entry name" value="GLYCOSYL TRANSFERASE-RELATED"/>
    <property type="match status" value="1"/>
</dbReference>
<dbReference type="KEGG" id="bgy:BGLY_0684"/>
<dbReference type="InterPro" id="IPR037126">
    <property type="entry name" value="PdaC/RsiV-like_sf"/>
</dbReference>
<reference evidence="14 15" key="1">
    <citation type="submission" date="2019-01" db="EMBL/GenBank/DDBJ databases">
        <title>Genome sequence of Bacillus glycinifermentans SRCM103574.</title>
        <authorList>
            <person name="Kong H.-J."/>
            <person name="Jeong S.-Y."/>
            <person name="Jeong D.-Y."/>
        </authorList>
    </citation>
    <scope>NUCLEOTIDE SEQUENCE [LARGE SCALE GENOMIC DNA]</scope>
    <source>
        <strain evidence="14 15">SRCM103574</strain>
    </source>
</reference>
<dbReference type="PROSITE" id="PS51677">
    <property type="entry name" value="NODB"/>
    <property type="match status" value="1"/>
</dbReference>
<organism evidence="14 15">
    <name type="scientific">Bacillus glycinifermentans</name>
    <dbReference type="NCBI Taxonomy" id="1664069"/>
    <lineage>
        <taxon>Bacteria</taxon>
        <taxon>Bacillati</taxon>
        <taxon>Bacillota</taxon>
        <taxon>Bacilli</taxon>
        <taxon>Bacillales</taxon>
        <taxon>Bacillaceae</taxon>
        <taxon>Bacillus</taxon>
    </lineage>
</organism>
<feature type="compositionally biased region" description="Basic and acidic residues" evidence="12">
    <location>
        <begin position="247"/>
        <end position="263"/>
    </location>
</feature>
<dbReference type="Pfam" id="PF01522">
    <property type="entry name" value="Polysacc_deac_1"/>
    <property type="match status" value="1"/>
</dbReference>
<keyword evidence="6" id="KW-1133">Transmembrane helix</keyword>
<feature type="binding site" evidence="10">
    <location>
        <position position="334"/>
    </location>
    <ligand>
        <name>Zn(2+)</name>
        <dbReference type="ChEBI" id="CHEBI:29105"/>
    </ligand>
</feature>
<evidence type="ECO:0000256" key="6">
    <source>
        <dbReference type="ARBA" id="ARBA00022989"/>
    </source>
</evidence>
<evidence type="ECO:0000256" key="3">
    <source>
        <dbReference type="ARBA" id="ARBA00022692"/>
    </source>
</evidence>
<dbReference type="Proteomes" id="UP000288675">
    <property type="component" value="Chromosome"/>
</dbReference>
<feature type="binding site" evidence="10">
    <location>
        <position position="330"/>
    </location>
    <ligand>
        <name>Zn(2+)</name>
        <dbReference type="ChEBI" id="CHEBI:29105"/>
    </ligand>
</feature>
<dbReference type="GO" id="GO:0005975">
    <property type="term" value="P:carbohydrate metabolic process"/>
    <property type="evidence" value="ECO:0007669"/>
    <property type="project" value="InterPro"/>
</dbReference>
<evidence type="ECO:0000313" key="14">
    <source>
        <dbReference type="EMBL" id="QAT64138.1"/>
    </source>
</evidence>
<protein>
    <recommendedName>
        <fullName evidence="13">NodB homology domain-containing protein</fullName>
    </recommendedName>
</protein>
<accession>A0AAJ4D189</accession>
<dbReference type="GO" id="GO:0016810">
    <property type="term" value="F:hydrolase activity, acting on carbon-nitrogen (but not peptide) bonds"/>
    <property type="evidence" value="ECO:0007669"/>
    <property type="project" value="InterPro"/>
</dbReference>
<evidence type="ECO:0000313" key="15">
    <source>
        <dbReference type="Proteomes" id="UP000288675"/>
    </source>
</evidence>
<dbReference type="Gene3D" id="3.90.640.20">
    <property type="entry name" value="Heat-shock cognate protein, ATPase"/>
    <property type="match status" value="1"/>
</dbReference>
<evidence type="ECO:0000256" key="5">
    <source>
        <dbReference type="ARBA" id="ARBA00022801"/>
    </source>
</evidence>
<keyword evidence="2" id="KW-1003">Cell membrane</keyword>
<keyword evidence="7" id="KW-0472">Membrane</keyword>
<feature type="active site" description="Proton acceptor" evidence="8">
    <location>
        <position position="279"/>
    </location>
</feature>
<dbReference type="GO" id="GO:0005886">
    <property type="term" value="C:plasma membrane"/>
    <property type="evidence" value="ECO:0007669"/>
    <property type="project" value="UniProtKB-SubCell"/>
</dbReference>
<evidence type="ECO:0000256" key="1">
    <source>
        <dbReference type="ARBA" id="ARBA00004162"/>
    </source>
</evidence>
<comment type="subcellular location">
    <subcellularLocation>
        <location evidence="1">Cell membrane</location>
        <topology evidence="1">Single-pass membrane protein</topology>
    </subcellularLocation>
</comment>
<feature type="binding site" evidence="10">
    <location>
        <position position="280"/>
    </location>
    <ligand>
        <name>Zn(2+)</name>
        <dbReference type="ChEBI" id="CHEBI:29105"/>
    </ligand>
</feature>
<evidence type="ECO:0000256" key="4">
    <source>
        <dbReference type="ARBA" id="ARBA00022723"/>
    </source>
</evidence>
<feature type="region of interest" description="Disordered" evidence="12">
    <location>
        <begin position="241"/>
        <end position="263"/>
    </location>
</feature>
<dbReference type="Gene3D" id="3.20.20.370">
    <property type="entry name" value="Glycoside hydrolase/deacetylase"/>
    <property type="match status" value="1"/>
</dbReference>